<dbReference type="Gene3D" id="1.10.260.40">
    <property type="entry name" value="lambda repressor-like DNA-binding domains"/>
    <property type="match status" value="1"/>
</dbReference>
<evidence type="ECO:0000313" key="3">
    <source>
        <dbReference type="EMBL" id="RRB14137.1"/>
    </source>
</evidence>
<dbReference type="Proteomes" id="UP000274271">
    <property type="component" value="Unassembled WGS sequence"/>
</dbReference>
<gene>
    <name evidence="3" type="primary">higA</name>
    <name evidence="3" type="ORF">EHT87_18025</name>
</gene>
<dbReference type="PANTHER" id="PTHR36924">
    <property type="entry name" value="ANTITOXIN HIGA-1"/>
    <property type="match status" value="1"/>
</dbReference>
<dbReference type="InterPro" id="IPR010982">
    <property type="entry name" value="Lambda_DNA-bd_dom_sf"/>
</dbReference>
<dbReference type="PROSITE" id="PS50943">
    <property type="entry name" value="HTH_CROC1"/>
    <property type="match status" value="1"/>
</dbReference>
<dbReference type="NCBIfam" id="TIGR02607">
    <property type="entry name" value="antidote_HigA"/>
    <property type="match status" value="1"/>
</dbReference>
<dbReference type="InterPro" id="IPR001387">
    <property type="entry name" value="Cro/C1-type_HTH"/>
</dbReference>
<dbReference type="SMART" id="SM00530">
    <property type="entry name" value="HTH_XRE"/>
    <property type="match status" value="1"/>
</dbReference>
<evidence type="ECO:0000313" key="4">
    <source>
        <dbReference type="Proteomes" id="UP000274271"/>
    </source>
</evidence>
<dbReference type="InterPro" id="IPR013430">
    <property type="entry name" value="Toxin_antidote_HigA"/>
</dbReference>
<dbReference type="EMBL" id="RQJP01000003">
    <property type="protein sequence ID" value="RRB14137.1"/>
    <property type="molecule type" value="Genomic_DNA"/>
</dbReference>
<feature type="domain" description="HTH cro/C1-type" evidence="2">
    <location>
        <begin position="17"/>
        <end position="73"/>
    </location>
</feature>
<name>A0A3P1CLE8_9BACT</name>
<evidence type="ECO:0000256" key="1">
    <source>
        <dbReference type="ARBA" id="ARBA00023125"/>
    </source>
</evidence>
<accession>A0A3P1CLE8</accession>
<dbReference type="Pfam" id="PF01381">
    <property type="entry name" value="HTH_3"/>
    <property type="match status" value="1"/>
</dbReference>
<comment type="caution">
    <text evidence="3">The sequence shown here is derived from an EMBL/GenBank/DDBJ whole genome shotgun (WGS) entry which is preliminary data.</text>
</comment>
<reference evidence="3 4" key="1">
    <citation type="submission" date="2018-11" db="EMBL/GenBank/DDBJ databases">
        <authorList>
            <person name="Zhou Z."/>
            <person name="Wang G."/>
        </authorList>
    </citation>
    <scope>NUCLEOTIDE SEQUENCE [LARGE SCALE GENOMIC DNA]</scope>
    <source>
        <strain evidence="3 4">KCTC42998</strain>
    </source>
</reference>
<dbReference type="OrthoDB" id="3174593at2"/>
<keyword evidence="4" id="KW-1185">Reference proteome</keyword>
<dbReference type="RefSeq" id="WP_124908158.1">
    <property type="nucleotide sequence ID" value="NZ_RQJP01000003.1"/>
</dbReference>
<dbReference type="SUPFAM" id="SSF47413">
    <property type="entry name" value="lambda repressor-like DNA-binding domains"/>
    <property type="match status" value="1"/>
</dbReference>
<dbReference type="GO" id="GO:0003677">
    <property type="term" value="F:DNA binding"/>
    <property type="evidence" value="ECO:0007669"/>
    <property type="project" value="UniProtKB-KW"/>
</dbReference>
<protein>
    <submittedName>
        <fullName evidence="3">Addiction module antidote protein, HigA family</fullName>
    </submittedName>
</protein>
<keyword evidence="1" id="KW-0238">DNA-binding</keyword>
<dbReference type="AlphaFoldDB" id="A0A3P1CLE8"/>
<proteinExistence type="predicted"/>
<sequence>MALFDPAHPGDLIRETIEGLREETGQKLTVQEVADGLGTTRKTLSAIINGKQSVTPEMAIRLATAFANTTPEFWLTVQENYDLAQARRKVDVSNVRVFWKPTGLAAQPV</sequence>
<evidence type="ECO:0000259" key="2">
    <source>
        <dbReference type="PROSITE" id="PS50943"/>
    </source>
</evidence>
<organism evidence="3 4">
    <name type="scientific">Larkinella knui</name>
    <dbReference type="NCBI Taxonomy" id="2025310"/>
    <lineage>
        <taxon>Bacteria</taxon>
        <taxon>Pseudomonadati</taxon>
        <taxon>Bacteroidota</taxon>
        <taxon>Cytophagia</taxon>
        <taxon>Cytophagales</taxon>
        <taxon>Spirosomataceae</taxon>
        <taxon>Larkinella</taxon>
    </lineage>
</organism>
<dbReference type="CDD" id="cd00093">
    <property type="entry name" value="HTH_XRE"/>
    <property type="match status" value="1"/>
</dbReference>
<dbReference type="PANTHER" id="PTHR36924:SF1">
    <property type="entry name" value="ANTITOXIN HIGA-1"/>
    <property type="match status" value="1"/>
</dbReference>